<dbReference type="InterPro" id="IPR036874">
    <property type="entry name" value="Carbonic_anhydrase_sf"/>
</dbReference>
<keyword evidence="10" id="KW-1185">Reference proteome</keyword>
<evidence type="ECO:0000313" key="9">
    <source>
        <dbReference type="EMBL" id="KAA9130195.1"/>
    </source>
</evidence>
<dbReference type="EMBL" id="VYXP01000009">
    <property type="protein sequence ID" value="KAA9130195.1"/>
    <property type="molecule type" value="Genomic_DNA"/>
</dbReference>
<dbReference type="GO" id="GO:0015976">
    <property type="term" value="P:carbon utilization"/>
    <property type="evidence" value="ECO:0007669"/>
    <property type="project" value="InterPro"/>
</dbReference>
<feature type="binding site" evidence="7">
    <location>
        <position position="98"/>
    </location>
    <ligand>
        <name>Zn(2+)</name>
        <dbReference type="ChEBI" id="CHEBI:29105"/>
    </ligand>
</feature>
<dbReference type="SUPFAM" id="SSF53056">
    <property type="entry name" value="beta-carbonic anhydrase, cab"/>
    <property type="match status" value="1"/>
</dbReference>
<comment type="caution">
    <text evidence="9">The sequence shown here is derived from an EMBL/GenBank/DDBJ whole genome shotgun (WGS) entry which is preliminary data.</text>
</comment>
<dbReference type="GO" id="GO:0004089">
    <property type="term" value="F:carbonate dehydratase activity"/>
    <property type="evidence" value="ECO:0007669"/>
    <property type="project" value="UniProtKB-UniRule"/>
</dbReference>
<dbReference type="RefSeq" id="WP_150865031.1">
    <property type="nucleotide sequence ID" value="NZ_VYXP01000009.1"/>
</dbReference>
<feature type="binding site" evidence="7">
    <location>
        <position position="41"/>
    </location>
    <ligand>
        <name>Zn(2+)</name>
        <dbReference type="ChEBI" id="CHEBI:29105"/>
    </ligand>
</feature>
<keyword evidence="5 8" id="KW-0456">Lyase</keyword>
<dbReference type="Gene3D" id="3.40.1050.10">
    <property type="entry name" value="Carbonic anhydrase"/>
    <property type="match status" value="1"/>
</dbReference>
<dbReference type="Pfam" id="PF00484">
    <property type="entry name" value="Pro_CA"/>
    <property type="match status" value="1"/>
</dbReference>
<feature type="binding site" evidence="7">
    <location>
        <position position="39"/>
    </location>
    <ligand>
        <name>Zn(2+)</name>
        <dbReference type="ChEBI" id="CHEBI:29105"/>
    </ligand>
</feature>
<feature type="binding site" evidence="7">
    <location>
        <position position="101"/>
    </location>
    <ligand>
        <name>Zn(2+)</name>
        <dbReference type="ChEBI" id="CHEBI:29105"/>
    </ligand>
</feature>
<dbReference type="PROSITE" id="PS00704">
    <property type="entry name" value="PROK_CO2_ANHYDRASE_1"/>
    <property type="match status" value="1"/>
</dbReference>
<dbReference type="InterPro" id="IPR015892">
    <property type="entry name" value="Carbonic_anhydrase_CS"/>
</dbReference>
<accession>A0A5N0T560</accession>
<protein>
    <recommendedName>
        <fullName evidence="2 8">Carbonic anhydrase</fullName>
        <ecNumber evidence="2 8">4.2.1.1</ecNumber>
    </recommendedName>
    <alternativeName>
        <fullName evidence="8">Carbonate dehydratase</fullName>
    </alternativeName>
</protein>
<dbReference type="PANTHER" id="PTHR11002:SF76">
    <property type="entry name" value="CARBONIC ANHYDRASE"/>
    <property type="match status" value="1"/>
</dbReference>
<dbReference type="CDD" id="cd00884">
    <property type="entry name" value="beta_CA_cladeB"/>
    <property type="match status" value="1"/>
</dbReference>
<evidence type="ECO:0000256" key="6">
    <source>
        <dbReference type="ARBA" id="ARBA00048348"/>
    </source>
</evidence>
<dbReference type="InterPro" id="IPR045066">
    <property type="entry name" value="Beta_CA_cladeB"/>
</dbReference>
<dbReference type="SMART" id="SM00947">
    <property type="entry name" value="Pro_CA"/>
    <property type="match status" value="1"/>
</dbReference>
<gene>
    <name evidence="9" type="ORF">F3N42_13590</name>
</gene>
<organism evidence="9 10">
    <name type="scientific">Marinihelvus fidelis</name>
    <dbReference type="NCBI Taxonomy" id="2613842"/>
    <lineage>
        <taxon>Bacteria</taxon>
        <taxon>Pseudomonadati</taxon>
        <taxon>Pseudomonadota</taxon>
        <taxon>Gammaproteobacteria</taxon>
        <taxon>Chromatiales</taxon>
        <taxon>Wenzhouxiangellaceae</taxon>
        <taxon>Marinihelvus</taxon>
    </lineage>
</organism>
<comment type="similarity">
    <text evidence="1 8">Belongs to the beta-class carbonic anhydrase family.</text>
</comment>
<dbReference type="PANTHER" id="PTHR11002">
    <property type="entry name" value="CARBONIC ANHYDRASE"/>
    <property type="match status" value="1"/>
</dbReference>
<comment type="function">
    <text evidence="8">Reversible hydration of carbon dioxide.</text>
</comment>
<comment type="catalytic activity">
    <reaction evidence="6 8">
        <text>hydrogencarbonate + H(+) = CO2 + H2O</text>
        <dbReference type="Rhea" id="RHEA:10748"/>
        <dbReference type="ChEBI" id="CHEBI:15377"/>
        <dbReference type="ChEBI" id="CHEBI:15378"/>
        <dbReference type="ChEBI" id="CHEBI:16526"/>
        <dbReference type="ChEBI" id="CHEBI:17544"/>
        <dbReference type="EC" id="4.2.1.1"/>
    </reaction>
</comment>
<evidence type="ECO:0000256" key="8">
    <source>
        <dbReference type="RuleBase" id="RU003956"/>
    </source>
</evidence>
<comment type="cofactor">
    <cofactor evidence="7">
        <name>Zn(2+)</name>
        <dbReference type="ChEBI" id="CHEBI:29105"/>
    </cofactor>
    <text evidence="7">Binds 1 zinc ion per subunit.</text>
</comment>
<evidence type="ECO:0000313" key="10">
    <source>
        <dbReference type="Proteomes" id="UP000325372"/>
    </source>
</evidence>
<evidence type="ECO:0000256" key="3">
    <source>
        <dbReference type="ARBA" id="ARBA00022723"/>
    </source>
</evidence>
<evidence type="ECO:0000256" key="5">
    <source>
        <dbReference type="ARBA" id="ARBA00023239"/>
    </source>
</evidence>
<dbReference type="GO" id="GO:0008270">
    <property type="term" value="F:zinc ion binding"/>
    <property type="evidence" value="ECO:0007669"/>
    <property type="project" value="UniProtKB-UniRule"/>
</dbReference>
<dbReference type="Proteomes" id="UP000325372">
    <property type="component" value="Unassembled WGS sequence"/>
</dbReference>
<reference evidence="9 10" key="1">
    <citation type="submission" date="2019-09" db="EMBL/GenBank/DDBJ databases">
        <title>Wenzhouxiangella sp. Genome sequencing and assembly.</title>
        <authorList>
            <person name="Zhang R."/>
        </authorList>
    </citation>
    <scope>NUCLEOTIDE SEQUENCE [LARGE SCALE GENOMIC DNA]</scope>
    <source>
        <strain evidence="9 10">W260</strain>
    </source>
</reference>
<keyword evidence="4 7" id="KW-0862">Zinc</keyword>
<evidence type="ECO:0000256" key="7">
    <source>
        <dbReference type="PIRSR" id="PIRSR601765-1"/>
    </source>
</evidence>
<proteinExistence type="inferred from homology"/>
<dbReference type="PROSITE" id="PS00705">
    <property type="entry name" value="PROK_CO2_ANHYDRASE_2"/>
    <property type="match status" value="1"/>
</dbReference>
<sequence length="211" mass="22416">MDHMIEGVLKFRSEIFPQRKALFEELSTGQSPEVLMITCADSRVDPGLVTQSQPGELFTCRNAGNIVPPWSRADESNTASIEYAVTVLGVSEIVVCGHSDCGAMKGALAPESVAALPQVAGWLENSRAAVAAARSRHPDLEGEALLRAVTEENVLLQLQHLRTHPAVAAVLASGKVRLHGWIYDIGAGDILAHNPDTGRFESLTAISAAAA</sequence>
<dbReference type="AlphaFoldDB" id="A0A5N0T560"/>
<dbReference type="InterPro" id="IPR001765">
    <property type="entry name" value="Carbonic_anhydrase"/>
</dbReference>
<evidence type="ECO:0000256" key="1">
    <source>
        <dbReference type="ARBA" id="ARBA00006217"/>
    </source>
</evidence>
<evidence type="ECO:0000256" key="2">
    <source>
        <dbReference type="ARBA" id="ARBA00012925"/>
    </source>
</evidence>
<dbReference type="EC" id="4.2.1.1" evidence="2 8"/>
<evidence type="ECO:0000256" key="4">
    <source>
        <dbReference type="ARBA" id="ARBA00022833"/>
    </source>
</evidence>
<keyword evidence="3 7" id="KW-0479">Metal-binding</keyword>
<name>A0A5N0T560_9GAMM</name>